<dbReference type="EMBL" id="DF238027">
    <property type="protein sequence ID" value="GAQ92633.1"/>
    <property type="molecule type" value="Genomic_DNA"/>
</dbReference>
<accession>A0A1Y1IPN1</accession>
<evidence type="ECO:0000313" key="2">
    <source>
        <dbReference type="EMBL" id="GAQ92633.1"/>
    </source>
</evidence>
<evidence type="ECO:0000313" key="3">
    <source>
        <dbReference type="Proteomes" id="UP000054558"/>
    </source>
</evidence>
<organism evidence="2 3">
    <name type="scientific">Klebsormidium nitens</name>
    <name type="common">Green alga</name>
    <name type="synonym">Ulothrix nitens</name>
    <dbReference type="NCBI Taxonomy" id="105231"/>
    <lineage>
        <taxon>Eukaryota</taxon>
        <taxon>Viridiplantae</taxon>
        <taxon>Streptophyta</taxon>
        <taxon>Klebsormidiophyceae</taxon>
        <taxon>Klebsormidiales</taxon>
        <taxon>Klebsormidiaceae</taxon>
        <taxon>Klebsormidium</taxon>
    </lineage>
</organism>
<name>A0A1Y1IPN1_KLENI</name>
<feature type="compositionally biased region" description="Basic and acidic residues" evidence="1">
    <location>
        <begin position="1"/>
        <end position="10"/>
    </location>
</feature>
<evidence type="ECO:0000256" key="1">
    <source>
        <dbReference type="SAM" id="MobiDB-lite"/>
    </source>
</evidence>
<dbReference type="Proteomes" id="UP000054558">
    <property type="component" value="Unassembled WGS sequence"/>
</dbReference>
<feature type="compositionally biased region" description="Polar residues" evidence="1">
    <location>
        <begin position="11"/>
        <end position="21"/>
    </location>
</feature>
<feature type="region of interest" description="Disordered" evidence="1">
    <location>
        <begin position="492"/>
        <end position="530"/>
    </location>
</feature>
<dbReference type="AlphaFoldDB" id="A0A1Y1IPN1"/>
<protein>
    <submittedName>
        <fullName evidence="2">Uncharacterized protein</fullName>
    </submittedName>
</protein>
<sequence>MDAPRTDNESTRLVSELTSAHEQALQDPHGSAGQGPADAASLQHPTTTQEKAALINSSFLMALVLKRAGWSHDEVDRWSLDKAWWDGVEKRSNVLWDEILRARRQCGSNGPCPQLYAKYFWPKDALKKRFRHDSPAAFNEKFKDKFFKDEITMPTPMTREKLTVSFLRKLEALQDFGGDLNTGCLCYTVTPRTPTTPGSLLPGYACVFDFKDDLWVPMKKQPTPGSLQEGARQEELVGVANHGLSGMPEQRNPTPFEPWSQKQQRGSNIWAPGNGANSMAGQLEATCTREGLNGENTRSGSAPSSVGRFLNLKPEALTCEVSQPVRTSSEQDVGGDNFSSGGVAWARGGEVRTQSFSGEDGASGDAINTVISRHGKILPMSKLLEDVASYDIQPLVAQMMMSLQTGPRGSAKEVPVWFPLSRELYRGRAQNLTRADLLAILDAILAYLASSNDLAPIQVLLQKVQQTLDEKWSRLRRLTLIEDALTLLTLQTPAETSTKPSPCNPMSGPPPTESRRAESDESLRPRARRRSPSLVVKKPFRLGKKAKTSFDADQLLAEGPKWESLGTGSLTCQRTSTSLGHQASSGAVIGFNHLPNAAGVTATDAIQLGPGRACS</sequence>
<keyword evidence="3" id="KW-1185">Reference proteome</keyword>
<feature type="compositionally biased region" description="Basic and acidic residues" evidence="1">
    <location>
        <begin position="513"/>
        <end position="524"/>
    </location>
</feature>
<reference evidence="2 3" key="1">
    <citation type="journal article" date="2014" name="Nat. Commun.">
        <title>Klebsormidium flaccidum genome reveals primary factors for plant terrestrial adaptation.</title>
        <authorList>
            <person name="Hori K."/>
            <person name="Maruyama F."/>
            <person name="Fujisawa T."/>
            <person name="Togashi T."/>
            <person name="Yamamoto N."/>
            <person name="Seo M."/>
            <person name="Sato S."/>
            <person name="Yamada T."/>
            <person name="Mori H."/>
            <person name="Tajima N."/>
            <person name="Moriyama T."/>
            <person name="Ikeuchi M."/>
            <person name="Watanabe M."/>
            <person name="Wada H."/>
            <person name="Kobayashi K."/>
            <person name="Saito M."/>
            <person name="Masuda T."/>
            <person name="Sasaki-Sekimoto Y."/>
            <person name="Mashiguchi K."/>
            <person name="Awai K."/>
            <person name="Shimojima M."/>
            <person name="Masuda S."/>
            <person name="Iwai M."/>
            <person name="Nobusawa T."/>
            <person name="Narise T."/>
            <person name="Kondo S."/>
            <person name="Saito H."/>
            <person name="Sato R."/>
            <person name="Murakawa M."/>
            <person name="Ihara Y."/>
            <person name="Oshima-Yamada Y."/>
            <person name="Ohtaka K."/>
            <person name="Satoh M."/>
            <person name="Sonobe K."/>
            <person name="Ishii M."/>
            <person name="Ohtani R."/>
            <person name="Kanamori-Sato M."/>
            <person name="Honoki R."/>
            <person name="Miyazaki D."/>
            <person name="Mochizuki H."/>
            <person name="Umetsu J."/>
            <person name="Higashi K."/>
            <person name="Shibata D."/>
            <person name="Kamiya Y."/>
            <person name="Sato N."/>
            <person name="Nakamura Y."/>
            <person name="Tabata S."/>
            <person name="Ida S."/>
            <person name="Kurokawa K."/>
            <person name="Ohta H."/>
        </authorList>
    </citation>
    <scope>NUCLEOTIDE SEQUENCE [LARGE SCALE GENOMIC DNA]</scope>
    <source>
        <strain evidence="2 3">NIES-2285</strain>
    </source>
</reference>
<feature type="region of interest" description="Disordered" evidence="1">
    <location>
        <begin position="1"/>
        <end position="48"/>
    </location>
</feature>
<proteinExistence type="predicted"/>
<gene>
    <name evidence="2" type="ORF">KFL_010780030</name>
</gene>